<dbReference type="RefSeq" id="WP_115979440.1">
    <property type="nucleotide sequence ID" value="NZ_QOHR01000008.1"/>
</dbReference>
<sequence length="84" mass="9409">MPLIMRGGTWHLRRRMPVRFAEVEPRREVWVSLKTDARLVAARTATAVWEGLIGGREAQLASRSDDAATRLAVAREIAARRGLT</sequence>
<gene>
    <name evidence="2" type="ORF">DRV84_08425</name>
</gene>
<evidence type="ECO:0000313" key="2">
    <source>
        <dbReference type="EMBL" id="REC57103.1"/>
    </source>
</evidence>
<dbReference type="AlphaFoldDB" id="A0A3D9BUA3"/>
<comment type="caution">
    <text evidence="2">The sequence shown here is derived from an EMBL/GenBank/DDBJ whole genome shotgun (WGS) entry which is preliminary data.</text>
</comment>
<keyword evidence="3" id="KW-1185">Reference proteome</keyword>
<name>A0A3D9BUA3_9RHOB</name>
<dbReference type="EMBL" id="QOHR01000008">
    <property type="protein sequence ID" value="REC57103.1"/>
    <property type="molecule type" value="Genomic_DNA"/>
</dbReference>
<reference evidence="2 3" key="1">
    <citation type="journal article" date="2017" name="Int. J. Syst. Evol. Microbiol.">
        <title>Rhodosalinus sediminis gen. nov., sp. nov., isolated from marine saltern.</title>
        <authorList>
            <person name="Guo L.Y."/>
            <person name="Ling S.K."/>
            <person name="Li C.M."/>
            <person name="Chen G.J."/>
            <person name="Du Z.J."/>
        </authorList>
    </citation>
    <scope>NUCLEOTIDE SEQUENCE [LARGE SCALE GENOMIC DNA]</scope>
    <source>
        <strain evidence="2 3">WDN1C137</strain>
    </source>
</reference>
<dbReference type="Pfam" id="PF20172">
    <property type="entry name" value="DUF6538"/>
    <property type="match status" value="1"/>
</dbReference>
<evidence type="ECO:0000259" key="1">
    <source>
        <dbReference type="Pfam" id="PF20172"/>
    </source>
</evidence>
<accession>A0A3D9BUA3</accession>
<feature type="domain" description="DUF6538" evidence="1">
    <location>
        <begin position="3"/>
        <end position="49"/>
    </location>
</feature>
<proteinExistence type="predicted"/>
<dbReference type="Proteomes" id="UP000257131">
    <property type="component" value="Unassembled WGS sequence"/>
</dbReference>
<organism evidence="2 3">
    <name type="scientific">Rhodosalinus sediminis</name>
    <dbReference type="NCBI Taxonomy" id="1940533"/>
    <lineage>
        <taxon>Bacteria</taxon>
        <taxon>Pseudomonadati</taxon>
        <taxon>Pseudomonadota</taxon>
        <taxon>Alphaproteobacteria</taxon>
        <taxon>Rhodobacterales</taxon>
        <taxon>Paracoccaceae</taxon>
        <taxon>Rhodosalinus</taxon>
    </lineage>
</organism>
<evidence type="ECO:0000313" key="3">
    <source>
        <dbReference type="Proteomes" id="UP000257131"/>
    </source>
</evidence>
<protein>
    <recommendedName>
        <fullName evidence="1">DUF6538 domain-containing protein</fullName>
    </recommendedName>
</protein>
<dbReference type="InterPro" id="IPR046668">
    <property type="entry name" value="DUF6538"/>
</dbReference>